<dbReference type="STRING" id="1448316.A0A395GMK0"/>
<reference evidence="1 2" key="1">
    <citation type="submission" date="2018-02" db="EMBL/GenBank/DDBJ databases">
        <title>The genomes of Aspergillus section Nigri reveals drivers in fungal speciation.</title>
        <authorList>
            <consortium name="DOE Joint Genome Institute"/>
            <person name="Vesth T.C."/>
            <person name="Nybo J."/>
            <person name="Theobald S."/>
            <person name="Brandl J."/>
            <person name="Frisvad J.C."/>
            <person name="Nielsen K.F."/>
            <person name="Lyhne E.K."/>
            <person name="Kogle M.E."/>
            <person name="Kuo A."/>
            <person name="Riley R."/>
            <person name="Clum A."/>
            <person name="Nolan M."/>
            <person name="Lipzen A."/>
            <person name="Salamov A."/>
            <person name="Henrissat B."/>
            <person name="Wiebenga A."/>
            <person name="De vries R.P."/>
            <person name="Grigoriev I.V."/>
            <person name="Mortensen U.H."/>
            <person name="Andersen M.R."/>
            <person name="Baker S.E."/>
        </authorList>
    </citation>
    <scope>NUCLEOTIDE SEQUENCE [LARGE SCALE GENOMIC DNA]</scope>
    <source>
        <strain evidence="1 2">CBS 121593</strain>
    </source>
</reference>
<dbReference type="SUPFAM" id="SSF53254">
    <property type="entry name" value="Phosphoglycerate mutase-like"/>
    <property type="match status" value="1"/>
</dbReference>
<gene>
    <name evidence="1" type="ORF">BO80DRAFT_428885</name>
</gene>
<protein>
    <submittedName>
        <fullName evidence="1">Uncharacterized protein</fullName>
    </submittedName>
</protein>
<dbReference type="VEuPathDB" id="FungiDB:BO80DRAFT_428885"/>
<dbReference type="EMBL" id="KZ824471">
    <property type="protein sequence ID" value="RAK96740.1"/>
    <property type="molecule type" value="Genomic_DNA"/>
</dbReference>
<organism evidence="1 2">
    <name type="scientific">Aspergillus ibericus CBS 121593</name>
    <dbReference type="NCBI Taxonomy" id="1448316"/>
    <lineage>
        <taxon>Eukaryota</taxon>
        <taxon>Fungi</taxon>
        <taxon>Dikarya</taxon>
        <taxon>Ascomycota</taxon>
        <taxon>Pezizomycotina</taxon>
        <taxon>Eurotiomycetes</taxon>
        <taxon>Eurotiomycetidae</taxon>
        <taxon>Eurotiales</taxon>
        <taxon>Aspergillaceae</taxon>
        <taxon>Aspergillus</taxon>
        <taxon>Aspergillus subgen. Circumdati</taxon>
    </lineage>
</organism>
<dbReference type="Proteomes" id="UP000249402">
    <property type="component" value="Unassembled WGS sequence"/>
</dbReference>
<dbReference type="GeneID" id="37225205"/>
<name>A0A395GMK0_9EURO</name>
<proteinExistence type="predicted"/>
<dbReference type="OrthoDB" id="6509975at2759"/>
<accession>A0A395GMK0</accession>
<sequence length="67" mass="7504">MSATFLRVNVNDKIMPLPYCKFGPGLSCPLEEFVSHVTRRRVEVGDFGDVCGLDDVGRITFLRQGQD</sequence>
<evidence type="ECO:0000313" key="2">
    <source>
        <dbReference type="Proteomes" id="UP000249402"/>
    </source>
</evidence>
<dbReference type="RefSeq" id="XP_025571068.1">
    <property type="nucleotide sequence ID" value="XM_025720340.1"/>
</dbReference>
<keyword evidence="2" id="KW-1185">Reference proteome</keyword>
<dbReference type="AlphaFoldDB" id="A0A395GMK0"/>
<dbReference type="Gene3D" id="3.40.50.1240">
    <property type="entry name" value="Phosphoglycerate mutase-like"/>
    <property type="match status" value="1"/>
</dbReference>
<evidence type="ECO:0000313" key="1">
    <source>
        <dbReference type="EMBL" id="RAK96740.1"/>
    </source>
</evidence>
<dbReference type="InterPro" id="IPR029033">
    <property type="entry name" value="His_PPase_superfam"/>
</dbReference>